<feature type="region of interest" description="Disordered" evidence="1">
    <location>
        <begin position="44"/>
        <end position="64"/>
    </location>
</feature>
<keyword evidence="4" id="KW-1185">Reference proteome</keyword>
<keyword evidence="2" id="KW-0732">Signal</keyword>
<evidence type="ECO:0000256" key="2">
    <source>
        <dbReference type="SAM" id="SignalP"/>
    </source>
</evidence>
<evidence type="ECO:0000313" key="4">
    <source>
        <dbReference type="Proteomes" id="UP000192639"/>
    </source>
</evidence>
<name>A0A1Y1S9F3_9MICR</name>
<reference evidence="3 4" key="1">
    <citation type="journal article" date="2017" name="Environ. Microbiol.">
        <title>Decay of the glycolytic pathway and adaptation to intranuclear parasitism within Enterocytozoonidae microsporidia.</title>
        <authorList>
            <person name="Wiredu Boakye D."/>
            <person name="Jaroenlak P."/>
            <person name="Prachumwat A."/>
            <person name="Williams T.A."/>
            <person name="Bateman K.S."/>
            <person name="Itsathitphaisarn O."/>
            <person name="Sritunyalucksana K."/>
            <person name="Paszkiewicz K.H."/>
            <person name="Moore K.A."/>
            <person name="Stentiford G.D."/>
            <person name="Williams B.A."/>
        </authorList>
    </citation>
    <scope>NUCLEOTIDE SEQUENCE [LARGE SCALE GENOMIC DNA]</scope>
    <source>
        <strain evidence="3 4">GB1</strain>
    </source>
</reference>
<sequence>MIQVRLLITSFLTILNVYFWRDSQKIGKKESMRHCLVVKRIQSAKPEENQSSRSRNNLRVRKMQ</sequence>
<gene>
    <name evidence="3" type="ORF">ECANGB1_2623</name>
</gene>
<dbReference type="VEuPathDB" id="MicrosporidiaDB:ECANGB1_2623"/>
<accession>A0A1Y1S9F3</accession>
<protein>
    <submittedName>
        <fullName evidence="3">Uncharacterized protein</fullName>
    </submittedName>
</protein>
<evidence type="ECO:0000313" key="3">
    <source>
        <dbReference type="EMBL" id="ORD95099.1"/>
    </source>
</evidence>
<feature type="signal peptide" evidence="2">
    <location>
        <begin position="1"/>
        <end position="19"/>
    </location>
</feature>
<proteinExistence type="predicted"/>
<organism evidence="3 4">
    <name type="scientific">Enterospora canceri</name>
    <dbReference type="NCBI Taxonomy" id="1081671"/>
    <lineage>
        <taxon>Eukaryota</taxon>
        <taxon>Fungi</taxon>
        <taxon>Fungi incertae sedis</taxon>
        <taxon>Microsporidia</taxon>
        <taxon>Enterocytozoonidae</taxon>
        <taxon>Enterospora</taxon>
    </lineage>
</organism>
<evidence type="ECO:0000256" key="1">
    <source>
        <dbReference type="SAM" id="MobiDB-lite"/>
    </source>
</evidence>
<dbReference type="Proteomes" id="UP000192639">
    <property type="component" value="Unassembled WGS sequence"/>
</dbReference>
<dbReference type="EMBL" id="LWDP01000003">
    <property type="protein sequence ID" value="ORD95099.1"/>
    <property type="molecule type" value="Genomic_DNA"/>
</dbReference>
<comment type="caution">
    <text evidence="3">The sequence shown here is derived from an EMBL/GenBank/DDBJ whole genome shotgun (WGS) entry which is preliminary data.</text>
</comment>
<feature type="chain" id="PRO_5012824410" evidence="2">
    <location>
        <begin position="20"/>
        <end position="64"/>
    </location>
</feature>
<dbReference type="AlphaFoldDB" id="A0A1Y1S9F3"/>